<dbReference type="GeneID" id="30412986"/>
<evidence type="ECO:0000256" key="4">
    <source>
        <dbReference type="PROSITE-ProRule" id="PRU00335"/>
    </source>
</evidence>
<dbReference type="PROSITE" id="PS50977">
    <property type="entry name" value="HTH_TETR_2"/>
    <property type="match status" value="1"/>
</dbReference>
<dbReference type="Gene3D" id="1.10.357.10">
    <property type="entry name" value="Tetracycline Repressor, domain 2"/>
    <property type="match status" value="1"/>
</dbReference>
<dbReference type="InterPro" id="IPR023772">
    <property type="entry name" value="DNA-bd_HTH_TetR-type_CS"/>
</dbReference>
<evidence type="ECO:0000313" key="6">
    <source>
        <dbReference type="EMBL" id="SCG86692.1"/>
    </source>
</evidence>
<evidence type="ECO:0000256" key="2">
    <source>
        <dbReference type="ARBA" id="ARBA00023125"/>
    </source>
</evidence>
<dbReference type="RefSeq" id="WP_071907731.1">
    <property type="nucleotide sequence ID" value="NZ_LT607756.1"/>
</dbReference>
<feature type="DNA-binding region" description="H-T-H motif" evidence="4">
    <location>
        <begin position="35"/>
        <end position="54"/>
    </location>
</feature>
<dbReference type="Pfam" id="PF00440">
    <property type="entry name" value="TetR_N"/>
    <property type="match status" value="1"/>
</dbReference>
<evidence type="ECO:0000256" key="1">
    <source>
        <dbReference type="ARBA" id="ARBA00023015"/>
    </source>
</evidence>
<dbReference type="Gene3D" id="1.10.10.60">
    <property type="entry name" value="Homeodomain-like"/>
    <property type="match status" value="1"/>
</dbReference>
<name>A0A1D3L4Z8_9EURY</name>
<dbReference type="PATRIC" id="fig|129848.4.peg.2197"/>
<dbReference type="STRING" id="118062.MCBB_2150"/>
<accession>A0A1D3L4Z8</accession>
<sequence length="210" mass="24601">MSIKKLKEKEKEERRNYIVNAAEKLFFDKGYDNVSMNDIAQEVGVNRATLYLYFKNKETVYSAVVLRAVKIRNKMFEEGAKGNNGLDKLRGIGRAYFKFCNDFHDYYKVFLYFNSQRFDESDNEYVPEIRTFSCKTIQIMRESVEEGIEDGSIRADVNSLEVAIFLATTSKQVVKLNPRHLKELESEGITYEQYVEDSLDLWMHMVMKKA</sequence>
<keyword evidence="3" id="KW-0804">Transcription</keyword>
<dbReference type="InterPro" id="IPR009057">
    <property type="entry name" value="Homeodomain-like_sf"/>
</dbReference>
<feature type="domain" description="HTH tetR-type" evidence="5">
    <location>
        <begin position="12"/>
        <end position="72"/>
    </location>
</feature>
<dbReference type="InterPro" id="IPR036271">
    <property type="entry name" value="Tet_transcr_reg_TetR-rel_C_sf"/>
</dbReference>
<keyword evidence="7" id="KW-1185">Reference proteome</keyword>
<keyword evidence="1" id="KW-0805">Transcription regulation</keyword>
<dbReference type="Proteomes" id="UP000094707">
    <property type="component" value="Chromosome I"/>
</dbReference>
<keyword evidence="2 4" id="KW-0238">DNA-binding</keyword>
<dbReference type="AlphaFoldDB" id="A0A1D3L4Z8"/>
<dbReference type="PANTHER" id="PTHR30055:SF234">
    <property type="entry name" value="HTH-TYPE TRANSCRIPTIONAL REGULATOR BETI"/>
    <property type="match status" value="1"/>
</dbReference>
<dbReference type="KEGG" id="mcub:MCBB_2150"/>
<dbReference type="GO" id="GO:0000976">
    <property type="term" value="F:transcription cis-regulatory region binding"/>
    <property type="evidence" value="ECO:0007669"/>
    <property type="project" value="TreeGrafter"/>
</dbReference>
<dbReference type="SUPFAM" id="SSF48498">
    <property type="entry name" value="Tetracyclin repressor-like, C-terminal domain"/>
    <property type="match status" value="1"/>
</dbReference>
<reference evidence="6 7" key="1">
    <citation type="submission" date="2016-08" db="EMBL/GenBank/DDBJ databases">
        <authorList>
            <person name="Seilhamer J.J."/>
        </authorList>
    </citation>
    <scope>NUCLEOTIDE SEQUENCE [LARGE SCALE GENOMIC DNA]</scope>
    <source>
        <strain evidence="6">Buetzberg</strain>
    </source>
</reference>
<dbReference type="PANTHER" id="PTHR30055">
    <property type="entry name" value="HTH-TYPE TRANSCRIPTIONAL REGULATOR RUTR"/>
    <property type="match status" value="1"/>
</dbReference>
<dbReference type="GO" id="GO:0003700">
    <property type="term" value="F:DNA-binding transcription factor activity"/>
    <property type="evidence" value="ECO:0007669"/>
    <property type="project" value="TreeGrafter"/>
</dbReference>
<evidence type="ECO:0000259" key="5">
    <source>
        <dbReference type="PROSITE" id="PS50977"/>
    </source>
</evidence>
<dbReference type="InterPro" id="IPR001647">
    <property type="entry name" value="HTH_TetR"/>
</dbReference>
<dbReference type="PROSITE" id="PS01081">
    <property type="entry name" value="HTH_TETR_1"/>
    <property type="match status" value="1"/>
</dbReference>
<dbReference type="FunFam" id="1.10.10.60:FF:000141">
    <property type="entry name" value="TetR family transcriptional regulator"/>
    <property type="match status" value="1"/>
</dbReference>
<dbReference type="InterPro" id="IPR050109">
    <property type="entry name" value="HTH-type_TetR-like_transc_reg"/>
</dbReference>
<evidence type="ECO:0000256" key="3">
    <source>
        <dbReference type="ARBA" id="ARBA00023163"/>
    </source>
</evidence>
<dbReference type="EMBL" id="LT607756">
    <property type="protein sequence ID" value="SCG86692.1"/>
    <property type="molecule type" value="Genomic_DNA"/>
</dbReference>
<dbReference type="SUPFAM" id="SSF46689">
    <property type="entry name" value="Homeodomain-like"/>
    <property type="match status" value="1"/>
</dbReference>
<protein>
    <submittedName>
        <fullName evidence="6">TetR family transcriptional regulator</fullName>
    </submittedName>
</protein>
<proteinExistence type="predicted"/>
<evidence type="ECO:0000313" key="7">
    <source>
        <dbReference type="Proteomes" id="UP000094707"/>
    </source>
</evidence>
<dbReference type="PRINTS" id="PR00455">
    <property type="entry name" value="HTHTETR"/>
</dbReference>
<dbReference type="OrthoDB" id="135877at2157"/>
<organism evidence="6 7">
    <name type="scientific">Methanobacterium congolense</name>
    <dbReference type="NCBI Taxonomy" id="118062"/>
    <lineage>
        <taxon>Archaea</taxon>
        <taxon>Methanobacteriati</taxon>
        <taxon>Methanobacteriota</taxon>
        <taxon>Methanomada group</taxon>
        <taxon>Methanobacteria</taxon>
        <taxon>Methanobacteriales</taxon>
        <taxon>Methanobacteriaceae</taxon>
        <taxon>Methanobacterium</taxon>
    </lineage>
</organism>
<gene>
    <name evidence="6" type="ORF">MCBB_2150</name>
</gene>